<organism evidence="2 3">
    <name type="scientific">Haloferax namakaokahaiae</name>
    <dbReference type="NCBI Taxonomy" id="1748331"/>
    <lineage>
        <taxon>Archaea</taxon>
        <taxon>Methanobacteriati</taxon>
        <taxon>Methanobacteriota</taxon>
        <taxon>Stenosarchaea group</taxon>
        <taxon>Halobacteria</taxon>
        <taxon>Halobacteriales</taxon>
        <taxon>Haloferacaceae</taxon>
        <taxon>Haloferax</taxon>
    </lineage>
</organism>
<evidence type="ECO:0000256" key="1">
    <source>
        <dbReference type="SAM" id="MobiDB-lite"/>
    </source>
</evidence>
<gene>
    <name evidence="2" type="ORF">ACFQJC_02075</name>
</gene>
<evidence type="ECO:0000313" key="2">
    <source>
        <dbReference type="EMBL" id="MFC7202287.1"/>
    </source>
</evidence>
<name>A0ABD5ZBE0_9EURY</name>
<sequence length="239" mass="25733">MNRPWSILAVSLLVLLAGCGGGVSGGQDGTAATTAAAGDATADGTTTAAEGESQAAMSTTEFDFNQSWDTQYRAGQYYRYEITSPNLDETASYEWEVVETNETSVTIRTTVETSNGTSEQTVTASREELYSELAGSPSGSIATLGFDSPYYASVEGETLEVGDSWNLSSPSGNVSVTVDEIETYADLRCANFVVRMNDSLFWESCVTPESPLPGYVAFYDENETEPAFEMTLVEYRRGD</sequence>
<dbReference type="RefSeq" id="WP_390221587.1">
    <property type="nucleotide sequence ID" value="NZ_JBHTAA010000001.1"/>
</dbReference>
<feature type="compositionally biased region" description="Low complexity" evidence="1">
    <location>
        <begin position="39"/>
        <end position="49"/>
    </location>
</feature>
<evidence type="ECO:0008006" key="4">
    <source>
        <dbReference type="Google" id="ProtNLM"/>
    </source>
</evidence>
<accession>A0ABD5ZBE0</accession>
<comment type="caution">
    <text evidence="2">The sequence shown here is derived from an EMBL/GenBank/DDBJ whole genome shotgun (WGS) entry which is preliminary data.</text>
</comment>
<dbReference type="AlphaFoldDB" id="A0ABD5ZBE0"/>
<dbReference type="EMBL" id="JBHTAA010000001">
    <property type="protein sequence ID" value="MFC7202287.1"/>
    <property type="molecule type" value="Genomic_DNA"/>
</dbReference>
<dbReference type="PROSITE" id="PS51257">
    <property type="entry name" value="PROKAR_LIPOPROTEIN"/>
    <property type="match status" value="1"/>
</dbReference>
<feature type="region of interest" description="Disordered" evidence="1">
    <location>
        <begin position="39"/>
        <end position="58"/>
    </location>
</feature>
<reference evidence="2 3" key="1">
    <citation type="journal article" date="2019" name="Int. J. Syst. Evol. Microbiol.">
        <title>The Global Catalogue of Microorganisms (GCM) 10K type strain sequencing project: providing services to taxonomists for standard genome sequencing and annotation.</title>
        <authorList>
            <consortium name="The Broad Institute Genomics Platform"/>
            <consortium name="The Broad Institute Genome Sequencing Center for Infectious Disease"/>
            <person name="Wu L."/>
            <person name="Ma J."/>
        </authorList>
    </citation>
    <scope>NUCLEOTIDE SEQUENCE [LARGE SCALE GENOMIC DNA]</scope>
    <source>
        <strain evidence="2 3">DSM 29988</strain>
    </source>
</reference>
<dbReference type="Proteomes" id="UP001596481">
    <property type="component" value="Unassembled WGS sequence"/>
</dbReference>
<protein>
    <recommendedName>
        <fullName evidence="4">Lipoprotein</fullName>
    </recommendedName>
</protein>
<proteinExistence type="predicted"/>
<keyword evidence="3" id="KW-1185">Reference proteome</keyword>
<evidence type="ECO:0000313" key="3">
    <source>
        <dbReference type="Proteomes" id="UP001596481"/>
    </source>
</evidence>